<feature type="compositionally biased region" description="Polar residues" evidence="1">
    <location>
        <begin position="247"/>
        <end position="258"/>
    </location>
</feature>
<accession>A0A2H4S5B2</accession>
<dbReference type="AlphaFoldDB" id="A0A2H4S5B2"/>
<dbReference type="InterPro" id="IPR014144">
    <property type="entry name" value="LigD_PE_domain"/>
</dbReference>
<protein>
    <submittedName>
        <fullName evidence="3">ABC1 domain containing</fullName>
    </submittedName>
</protein>
<dbReference type="VEuPathDB" id="FungiDB:A9K55_002752"/>
<reference evidence="3 4" key="1">
    <citation type="journal article" date="2017" name="BMC Genomics">
        <title>Chromosome level assembly and secondary metabolite potential of the parasitic fungus Cordyceps militaris.</title>
        <authorList>
            <person name="Kramer G.J."/>
            <person name="Nodwell J.R."/>
        </authorList>
    </citation>
    <scope>NUCLEOTIDE SEQUENCE [LARGE SCALE GENOMIC DNA]</scope>
    <source>
        <strain evidence="3 4">ATCC 34164</strain>
    </source>
</reference>
<dbReference type="OrthoDB" id="2588098at2759"/>
<dbReference type="PANTHER" id="PTHR39465">
    <property type="entry name" value="DNA LIGASE D, 3'-PHOSPHOESTERASE DOMAIN"/>
    <property type="match status" value="1"/>
</dbReference>
<dbReference type="EMBL" id="CP023322">
    <property type="protein sequence ID" value="ATY58293.1"/>
    <property type="molecule type" value="Genomic_DNA"/>
</dbReference>
<feature type="domain" description="DNA ligase D 3'-phosphoesterase" evidence="2">
    <location>
        <begin position="132"/>
        <end position="285"/>
    </location>
</feature>
<dbReference type="VEuPathDB" id="FungiDB:CCM_05390"/>
<feature type="region of interest" description="Disordered" evidence="1">
    <location>
        <begin position="406"/>
        <end position="434"/>
    </location>
</feature>
<dbReference type="PANTHER" id="PTHR39465:SF1">
    <property type="entry name" value="DNA LIGASE D 3'-PHOSPHOESTERASE DOMAIN-CONTAINING PROTEIN"/>
    <property type="match status" value="1"/>
</dbReference>
<feature type="region of interest" description="Disordered" evidence="1">
    <location>
        <begin position="235"/>
        <end position="258"/>
    </location>
</feature>
<evidence type="ECO:0000259" key="2">
    <source>
        <dbReference type="Pfam" id="PF13298"/>
    </source>
</evidence>
<evidence type="ECO:0000256" key="1">
    <source>
        <dbReference type="SAM" id="MobiDB-lite"/>
    </source>
</evidence>
<proteinExistence type="predicted"/>
<organism evidence="3 4">
    <name type="scientific">Cordyceps militaris</name>
    <name type="common">Caterpillar fungus</name>
    <name type="synonym">Clavaria militaris</name>
    <dbReference type="NCBI Taxonomy" id="73501"/>
    <lineage>
        <taxon>Eukaryota</taxon>
        <taxon>Fungi</taxon>
        <taxon>Dikarya</taxon>
        <taxon>Ascomycota</taxon>
        <taxon>Pezizomycotina</taxon>
        <taxon>Sordariomycetes</taxon>
        <taxon>Hypocreomycetidae</taxon>
        <taxon>Hypocreales</taxon>
        <taxon>Cordycipitaceae</taxon>
        <taxon>Cordyceps</taxon>
    </lineage>
</organism>
<gene>
    <name evidence="3" type="ORF">A9K55_002752</name>
</gene>
<sequence>MDTTSSHKRPPSPHLISNPFIKKKNLQWTLNAPGPIPRSSPPLDRESYPGLRTDYTAGPGSSAPEPRPTAPAVESGAAIIDDHLQHFSEHLAQFVRQRTGEDSILCKLSIDEYAAIYTANAGSEQGAHFVIHQHDHPIAGTHYDLRLQINETSSVSWAIMYGLPGDPNSMRLNRNATETRIHSIWVSRLCTHGQGYNTDSTKNHLIETASPETGSLMIWDTGTYSILPRRSKYAPALDPDSGASDGETASPSPPTTQQSLLHAAFQARKIKIRLHGTKLPDPYVIYMRLTKTEDAAGRAKATPTKSPRRRRRRAAKSAPTQDPETSNSETNGYGDSDADLVPVTSSQLPQKDAAALSALEKELRELDDDEVRRTNAYKGATNSIGSIHQRKWYLSLERDLSGFAPTKSKSDRMAWEPKRSSAAETLDPGTSDSSSRLTYPFYVRGTEFERSVITGRLGADILCDEGVRGFVPRMGWKPVVN</sequence>
<feature type="compositionally biased region" description="Polar residues" evidence="1">
    <location>
        <begin position="322"/>
        <end position="333"/>
    </location>
</feature>
<feature type="compositionally biased region" description="Basic residues" evidence="1">
    <location>
        <begin position="306"/>
        <end position="315"/>
    </location>
</feature>
<evidence type="ECO:0000313" key="4">
    <source>
        <dbReference type="Proteomes" id="UP000323067"/>
    </source>
</evidence>
<evidence type="ECO:0000313" key="3">
    <source>
        <dbReference type="EMBL" id="ATY58293.1"/>
    </source>
</evidence>
<feature type="compositionally biased region" description="Basic and acidic residues" evidence="1">
    <location>
        <begin position="408"/>
        <end position="421"/>
    </location>
</feature>
<feature type="region of interest" description="Disordered" evidence="1">
    <location>
        <begin position="28"/>
        <end position="72"/>
    </location>
</feature>
<dbReference type="Pfam" id="PF13298">
    <property type="entry name" value="LigD_N"/>
    <property type="match status" value="1"/>
</dbReference>
<dbReference type="Proteomes" id="UP000323067">
    <property type="component" value="Chromosome iv"/>
</dbReference>
<feature type="region of interest" description="Disordered" evidence="1">
    <location>
        <begin position="294"/>
        <end position="342"/>
    </location>
</feature>
<name>A0A2H4S5B2_CORMI</name>